<dbReference type="RefSeq" id="WP_092681076.1">
    <property type="nucleotide sequence ID" value="NZ_FNMZ01000003.1"/>
</dbReference>
<protein>
    <submittedName>
        <fullName evidence="2">Crotonobetainyl-CoA:carnitine CoA-transferase CaiB</fullName>
    </submittedName>
</protein>
<dbReference type="Gene3D" id="3.30.1540.10">
    <property type="entry name" value="formyl-coa transferase, domain 3"/>
    <property type="match status" value="1"/>
</dbReference>
<evidence type="ECO:0000313" key="2">
    <source>
        <dbReference type="EMBL" id="SDX00005.1"/>
    </source>
</evidence>
<proteinExistence type="predicted"/>
<dbReference type="AlphaFoldDB" id="A0A1H2Y4U0"/>
<reference evidence="2 3" key="1">
    <citation type="submission" date="2016-10" db="EMBL/GenBank/DDBJ databases">
        <authorList>
            <person name="de Groot N.N."/>
        </authorList>
    </citation>
    <scope>NUCLEOTIDE SEQUENCE [LARGE SCALE GENOMIC DNA]</scope>
    <source>
        <strain evidence="2 3">DSM 17890</strain>
    </source>
</reference>
<dbReference type="InterPro" id="IPR023606">
    <property type="entry name" value="CoA-Trfase_III_dom_1_sf"/>
</dbReference>
<accession>A0A1H2Y4U0</accession>
<dbReference type="Proteomes" id="UP000199118">
    <property type="component" value="Unassembled WGS sequence"/>
</dbReference>
<dbReference type="Gene3D" id="3.40.50.10540">
    <property type="entry name" value="Crotonobetainyl-coa:carnitine coa-transferase, domain 1"/>
    <property type="match status" value="1"/>
</dbReference>
<dbReference type="InterPro" id="IPR044855">
    <property type="entry name" value="CoA-Trfase_III_dom3_sf"/>
</dbReference>
<evidence type="ECO:0000313" key="3">
    <source>
        <dbReference type="Proteomes" id="UP000199118"/>
    </source>
</evidence>
<dbReference type="GO" id="GO:0008410">
    <property type="term" value="F:CoA-transferase activity"/>
    <property type="evidence" value="ECO:0007669"/>
    <property type="project" value="TreeGrafter"/>
</dbReference>
<sequence>MVSETQSAPLAGITVLDLGQVYQGPYAGFLLAQAGADVIKIEPPRGEPVRHRARISRGNAVPFAMLNANKRNVSLDLKTEEGAALLRALAARADVLLENYAPGVLDRLGAGYETLREINPGLIYASASGYGLSGPDRDNLAMDLTIQAASGIMSVTGFPDGPPVKAGPAITDFISGVHLYAGILTALYERKTTGRGRLVEIAMVETAYPAMASNLADVFNSQAPAPRTGNRHGGLAEAPYNVYPAADGHVAIISVNENHWTGLTRAMERPELDDDPRFAAVRDRLAHIDALDALVSAWTETLPRAEIVARCKAAKVPCAAVRDLLEVTRDPHLHARGMLREIAHPEYGDILVHRSPVILHDAAVPDYVPSARLGEHNADVLASVLGLSSPEIEALARAGAIVSSQEPQTW</sequence>
<dbReference type="Pfam" id="PF02515">
    <property type="entry name" value="CoA_transf_3"/>
    <property type="match status" value="1"/>
</dbReference>
<dbReference type="STRING" id="356660.SAMN05444336_1037"/>
<dbReference type="PANTHER" id="PTHR48207:SF3">
    <property type="entry name" value="SUCCINATE--HYDROXYMETHYLGLUTARATE COA-TRANSFERASE"/>
    <property type="match status" value="1"/>
</dbReference>
<keyword evidence="3" id="KW-1185">Reference proteome</keyword>
<dbReference type="EMBL" id="FNMZ01000003">
    <property type="protein sequence ID" value="SDX00005.1"/>
    <property type="molecule type" value="Genomic_DNA"/>
</dbReference>
<name>A0A1H2Y4U0_9RHOB</name>
<dbReference type="InterPro" id="IPR050483">
    <property type="entry name" value="CoA-transferase_III_domain"/>
</dbReference>
<gene>
    <name evidence="2" type="ORF">SAMN05444336_1037</name>
</gene>
<keyword evidence="1 2" id="KW-0808">Transferase</keyword>
<dbReference type="OrthoDB" id="7208981at2"/>
<dbReference type="PANTHER" id="PTHR48207">
    <property type="entry name" value="SUCCINATE--HYDROXYMETHYLGLUTARATE COA-TRANSFERASE"/>
    <property type="match status" value="1"/>
</dbReference>
<dbReference type="InterPro" id="IPR003673">
    <property type="entry name" value="CoA-Trfase_fam_III"/>
</dbReference>
<dbReference type="SUPFAM" id="SSF89796">
    <property type="entry name" value="CoA-transferase family III (CaiB/BaiF)"/>
    <property type="match status" value="1"/>
</dbReference>
<evidence type="ECO:0000256" key="1">
    <source>
        <dbReference type="ARBA" id="ARBA00022679"/>
    </source>
</evidence>
<organism evidence="2 3">
    <name type="scientific">Albimonas donghaensis</name>
    <dbReference type="NCBI Taxonomy" id="356660"/>
    <lineage>
        <taxon>Bacteria</taxon>
        <taxon>Pseudomonadati</taxon>
        <taxon>Pseudomonadota</taxon>
        <taxon>Alphaproteobacteria</taxon>
        <taxon>Rhodobacterales</taxon>
        <taxon>Paracoccaceae</taxon>
        <taxon>Albimonas</taxon>
    </lineage>
</organism>